<dbReference type="Proteomes" id="UP000054217">
    <property type="component" value="Unassembled WGS sequence"/>
</dbReference>
<dbReference type="InterPro" id="IPR000073">
    <property type="entry name" value="AB_hydrolase_1"/>
</dbReference>
<gene>
    <name evidence="2" type="ORF">M404DRAFT_1000946</name>
</gene>
<name>A0A0C3P8R9_PISTI</name>
<keyword evidence="3" id="KW-1185">Reference proteome</keyword>
<feature type="domain" description="AB hydrolase-1" evidence="1">
    <location>
        <begin position="59"/>
        <end position="307"/>
    </location>
</feature>
<accession>A0A0C3P8R9</accession>
<organism evidence="2 3">
    <name type="scientific">Pisolithus tinctorius Marx 270</name>
    <dbReference type="NCBI Taxonomy" id="870435"/>
    <lineage>
        <taxon>Eukaryota</taxon>
        <taxon>Fungi</taxon>
        <taxon>Dikarya</taxon>
        <taxon>Basidiomycota</taxon>
        <taxon>Agaricomycotina</taxon>
        <taxon>Agaricomycetes</taxon>
        <taxon>Agaricomycetidae</taxon>
        <taxon>Boletales</taxon>
        <taxon>Sclerodermatineae</taxon>
        <taxon>Pisolithaceae</taxon>
        <taxon>Pisolithus</taxon>
    </lineage>
</organism>
<proteinExistence type="predicted"/>
<dbReference type="Pfam" id="PF00561">
    <property type="entry name" value="Abhydrolase_1"/>
    <property type="match status" value="1"/>
</dbReference>
<reference evidence="3" key="2">
    <citation type="submission" date="2015-01" db="EMBL/GenBank/DDBJ databases">
        <title>Evolutionary Origins and Diversification of the Mycorrhizal Mutualists.</title>
        <authorList>
            <consortium name="DOE Joint Genome Institute"/>
            <consortium name="Mycorrhizal Genomics Consortium"/>
            <person name="Kohler A."/>
            <person name="Kuo A."/>
            <person name="Nagy L.G."/>
            <person name="Floudas D."/>
            <person name="Copeland A."/>
            <person name="Barry K.W."/>
            <person name="Cichocki N."/>
            <person name="Veneault-Fourrey C."/>
            <person name="LaButti K."/>
            <person name="Lindquist E.A."/>
            <person name="Lipzen A."/>
            <person name="Lundell T."/>
            <person name="Morin E."/>
            <person name="Murat C."/>
            <person name="Riley R."/>
            <person name="Ohm R."/>
            <person name="Sun H."/>
            <person name="Tunlid A."/>
            <person name="Henrissat B."/>
            <person name="Grigoriev I.V."/>
            <person name="Hibbett D.S."/>
            <person name="Martin F."/>
        </authorList>
    </citation>
    <scope>NUCLEOTIDE SEQUENCE [LARGE SCALE GENOMIC DNA]</scope>
    <source>
        <strain evidence="3">Marx 270</strain>
    </source>
</reference>
<dbReference type="PRINTS" id="PR00111">
    <property type="entry name" value="ABHYDROLASE"/>
</dbReference>
<dbReference type="InParanoid" id="A0A0C3P8R9"/>
<evidence type="ECO:0000313" key="2">
    <source>
        <dbReference type="EMBL" id="KIO04136.1"/>
    </source>
</evidence>
<evidence type="ECO:0000259" key="1">
    <source>
        <dbReference type="Pfam" id="PF00561"/>
    </source>
</evidence>
<protein>
    <recommendedName>
        <fullName evidence="1">AB hydrolase-1 domain-containing protein</fullName>
    </recommendedName>
</protein>
<dbReference type="EMBL" id="KN831973">
    <property type="protein sequence ID" value="KIO04136.1"/>
    <property type="molecule type" value="Genomic_DNA"/>
</dbReference>
<dbReference type="Gene3D" id="3.40.50.1820">
    <property type="entry name" value="alpha/beta hydrolase"/>
    <property type="match status" value="1"/>
</dbReference>
<dbReference type="HOGENOM" id="CLU_020336_20_1_1"/>
<dbReference type="OrthoDB" id="19657at2759"/>
<reference evidence="2 3" key="1">
    <citation type="submission" date="2014-04" db="EMBL/GenBank/DDBJ databases">
        <authorList>
            <consortium name="DOE Joint Genome Institute"/>
            <person name="Kuo A."/>
            <person name="Kohler A."/>
            <person name="Costa M.D."/>
            <person name="Nagy L.G."/>
            <person name="Floudas D."/>
            <person name="Copeland A."/>
            <person name="Barry K.W."/>
            <person name="Cichocki N."/>
            <person name="Veneault-Fourrey C."/>
            <person name="LaButti K."/>
            <person name="Lindquist E.A."/>
            <person name="Lipzen A."/>
            <person name="Lundell T."/>
            <person name="Morin E."/>
            <person name="Murat C."/>
            <person name="Sun H."/>
            <person name="Tunlid A."/>
            <person name="Henrissat B."/>
            <person name="Grigoriev I.V."/>
            <person name="Hibbett D.S."/>
            <person name="Martin F."/>
            <person name="Nordberg H.P."/>
            <person name="Cantor M.N."/>
            <person name="Hua S.X."/>
        </authorList>
    </citation>
    <scope>NUCLEOTIDE SEQUENCE [LARGE SCALE GENOMIC DNA]</scope>
    <source>
        <strain evidence="2 3">Marx 270</strain>
    </source>
</reference>
<dbReference type="AlphaFoldDB" id="A0A0C3P8R9"/>
<evidence type="ECO:0000313" key="3">
    <source>
        <dbReference type="Proteomes" id="UP000054217"/>
    </source>
</evidence>
<dbReference type="InterPro" id="IPR029058">
    <property type="entry name" value="AB_hydrolase_fold"/>
</dbReference>
<dbReference type="PANTHER" id="PTHR43433">
    <property type="entry name" value="HYDROLASE, ALPHA/BETA FOLD FAMILY PROTEIN"/>
    <property type="match status" value="1"/>
</dbReference>
<dbReference type="InterPro" id="IPR050471">
    <property type="entry name" value="AB_hydrolase"/>
</dbReference>
<dbReference type="PANTHER" id="PTHR43433:SF5">
    <property type="entry name" value="AB HYDROLASE-1 DOMAIN-CONTAINING PROTEIN"/>
    <property type="match status" value="1"/>
</dbReference>
<dbReference type="STRING" id="870435.A0A0C3P8R9"/>
<dbReference type="SUPFAM" id="SSF53474">
    <property type="entry name" value="alpha/beta-Hydrolases"/>
    <property type="match status" value="1"/>
</dbReference>
<sequence length="333" mass="37039">MSNSKPESQEFDSVYKTTLDPLTCTRRGLCPVTDIRHQAKPSESHSLYYEVHGSGPIKVVLIMGLNGTSGGWLPQVRYFGRLPQYSVLVFDNRGVGNSGSPWGPYTTSGMANDVIVLLDFLGWTTDRELHVVGISMGGMIAQELASRIPKRISSLSLVVTKAGGRPWHNIPKLRTVFFLARLLSLSDVEDKIPVVLNMLFPSKWLAEKAEDDPQGRTNAEVQTSLHRSKFEITRPQPLIGALSQMAAAFTHHVSPDRLRKISASIPKVLILTGDTDDMVDPSESLFLKQNMPEAEYQYWEGGGHAICAQWDKRVNTLFERVFEEGRSASNQDL</sequence>